<keyword evidence="1" id="KW-0812">Transmembrane</keyword>
<keyword evidence="1" id="KW-1133">Transmembrane helix</keyword>
<evidence type="ECO:0000256" key="1">
    <source>
        <dbReference type="SAM" id="Phobius"/>
    </source>
</evidence>
<reference evidence="2 3" key="1">
    <citation type="journal article" date="2015" name="ISME J.">
        <title>Genomic and phenotypic differentiation among Methanosarcina mazei populations from Columbia River sediment.</title>
        <authorList>
            <person name="Youngblut N.D."/>
            <person name="Wirth J.S."/>
            <person name="Henriksen J.R."/>
            <person name="Smith M."/>
            <person name="Simon H."/>
            <person name="Metcalf W.W."/>
            <person name="Whitaker R.J."/>
        </authorList>
    </citation>
    <scope>NUCLEOTIDE SEQUENCE [LARGE SCALE GENOMIC DNA]</scope>
    <source>
        <strain evidence="2 3">1.H.A.2.6</strain>
    </source>
</reference>
<name>A0A0F8PTQ1_METMZ</name>
<keyword evidence="1" id="KW-0472">Membrane</keyword>
<accession>A0A0F8PTQ1</accession>
<organism evidence="2 3">
    <name type="scientific">Methanosarcina mazei</name>
    <name type="common">Methanosarcina frisia</name>
    <dbReference type="NCBI Taxonomy" id="2209"/>
    <lineage>
        <taxon>Archaea</taxon>
        <taxon>Methanobacteriati</taxon>
        <taxon>Methanobacteriota</taxon>
        <taxon>Stenosarchaea group</taxon>
        <taxon>Methanomicrobia</taxon>
        <taxon>Methanosarcinales</taxon>
        <taxon>Methanosarcinaceae</taxon>
        <taxon>Methanosarcina</taxon>
    </lineage>
</organism>
<evidence type="ECO:0000313" key="3">
    <source>
        <dbReference type="Proteomes" id="UP000034450"/>
    </source>
</evidence>
<gene>
    <name evidence="2" type="ORF">DU74_09950</name>
</gene>
<proteinExistence type="predicted"/>
<evidence type="ECO:0000313" key="2">
    <source>
        <dbReference type="EMBL" id="KKH56670.1"/>
    </source>
</evidence>
<sequence>MTDGGFNLHPVLFYFLCIFTFFVSVFHLLIFILLLLSSFFFILFHPHFLTHISDLSCFKIFFS</sequence>
<comment type="caution">
    <text evidence="2">The sequence shown here is derived from an EMBL/GenBank/DDBJ whole genome shotgun (WGS) entry which is preliminary data.</text>
</comment>
<dbReference type="EMBL" id="JJQN01000149">
    <property type="protein sequence ID" value="KKH56670.1"/>
    <property type="molecule type" value="Genomic_DNA"/>
</dbReference>
<protein>
    <submittedName>
        <fullName evidence="2">Uncharacterized protein</fullName>
    </submittedName>
</protein>
<feature type="transmembrane region" description="Helical" evidence="1">
    <location>
        <begin position="12"/>
        <end position="44"/>
    </location>
</feature>
<dbReference type="PATRIC" id="fig|2209.85.peg.2154"/>
<dbReference type="Proteomes" id="UP000034450">
    <property type="component" value="Unassembled WGS sequence"/>
</dbReference>
<dbReference type="AlphaFoldDB" id="A0A0F8PTQ1"/>